<dbReference type="GO" id="GO:0006412">
    <property type="term" value="P:translation"/>
    <property type="evidence" value="ECO:0007669"/>
    <property type="project" value="InterPro"/>
</dbReference>
<reference evidence="10" key="1">
    <citation type="submission" date="2025-08" db="UniProtKB">
        <authorList>
            <consortium name="RefSeq"/>
        </authorList>
    </citation>
    <scope>IDENTIFICATION</scope>
</reference>
<dbReference type="Gene3D" id="2.40.50.100">
    <property type="match status" value="1"/>
</dbReference>
<keyword evidence="6" id="KW-0687">Ribonucleoprotein</keyword>
<keyword evidence="4 10" id="KW-0689">Ribosomal protein</keyword>
<dbReference type="PANTHER" id="PTHR15893">
    <property type="entry name" value="RIBOSOMAL PROTEIN L27"/>
    <property type="match status" value="1"/>
</dbReference>
<dbReference type="Proteomes" id="UP000515204">
    <property type="component" value="Unplaced"/>
</dbReference>
<evidence type="ECO:0000256" key="2">
    <source>
        <dbReference type="ARBA" id="ARBA00010797"/>
    </source>
</evidence>
<dbReference type="OrthoDB" id="1867012at2759"/>
<organism evidence="9 10">
    <name type="scientific">Dinoponera quadriceps</name>
    <name type="common">South American ant</name>
    <dbReference type="NCBI Taxonomy" id="609295"/>
    <lineage>
        <taxon>Eukaryota</taxon>
        <taxon>Metazoa</taxon>
        <taxon>Ecdysozoa</taxon>
        <taxon>Arthropoda</taxon>
        <taxon>Hexapoda</taxon>
        <taxon>Insecta</taxon>
        <taxon>Pterygota</taxon>
        <taxon>Neoptera</taxon>
        <taxon>Endopterygota</taxon>
        <taxon>Hymenoptera</taxon>
        <taxon>Apocrita</taxon>
        <taxon>Aculeata</taxon>
        <taxon>Formicoidea</taxon>
        <taxon>Formicidae</taxon>
        <taxon>Ponerinae</taxon>
        <taxon>Ponerini</taxon>
        <taxon>Dinoponera</taxon>
    </lineage>
</organism>
<proteinExistence type="inferred from homology"/>
<dbReference type="PRINTS" id="PR00063">
    <property type="entry name" value="RIBOSOMALL27"/>
</dbReference>
<evidence type="ECO:0000256" key="8">
    <source>
        <dbReference type="ARBA" id="ARBA00076963"/>
    </source>
</evidence>
<dbReference type="AlphaFoldDB" id="A0A6P3WRY9"/>
<dbReference type="SUPFAM" id="SSF110324">
    <property type="entry name" value="Ribosomal L27 protein-like"/>
    <property type="match status" value="1"/>
</dbReference>
<dbReference type="PANTHER" id="PTHR15893:SF0">
    <property type="entry name" value="LARGE RIBOSOMAL SUBUNIT PROTEIN BL27M"/>
    <property type="match status" value="1"/>
</dbReference>
<evidence type="ECO:0000256" key="4">
    <source>
        <dbReference type="ARBA" id="ARBA00022980"/>
    </source>
</evidence>
<protein>
    <recommendedName>
        <fullName evidence="7">Large ribosomal subunit protein bL27m</fullName>
    </recommendedName>
    <alternativeName>
        <fullName evidence="8">39S ribosomal protein L27, mitochondrial</fullName>
    </alternativeName>
</protein>
<dbReference type="GeneID" id="106741399"/>
<accession>A0A6P3WRY9</accession>
<evidence type="ECO:0000256" key="6">
    <source>
        <dbReference type="ARBA" id="ARBA00023274"/>
    </source>
</evidence>
<dbReference type="GO" id="GO:0005743">
    <property type="term" value="C:mitochondrial inner membrane"/>
    <property type="evidence" value="ECO:0007669"/>
    <property type="project" value="UniProtKB-ARBA"/>
</dbReference>
<sequence length="149" mass="16993">MAYLSQLASYTLQNIRQTLSYDSGLGTVCVRYAAKKASTSTRNKPLNIRPKHRGWKVQDGHFVNAGHKLVLQLTCRFHPGLHVGFGSDRTLYALESGKVMVTCEKINPNLGNYWVRKSYAGRENSVIYKKHFNIIPEPQHNRFMLINTI</sequence>
<keyword evidence="9" id="KW-1185">Reference proteome</keyword>
<dbReference type="FunFam" id="2.40.50.100:FF:000031">
    <property type="entry name" value="39S ribosomal protein L27, mitochondrial"/>
    <property type="match status" value="1"/>
</dbReference>
<comment type="similarity">
    <text evidence="2">Belongs to the bacterial ribosomal protein bL27 family.</text>
</comment>
<dbReference type="InterPro" id="IPR001684">
    <property type="entry name" value="Ribosomal_bL27"/>
</dbReference>
<dbReference type="GO" id="GO:0003735">
    <property type="term" value="F:structural constituent of ribosome"/>
    <property type="evidence" value="ECO:0007669"/>
    <property type="project" value="InterPro"/>
</dbReference>
<evidence type="ECO:0000313" key="9">
    <source>
        <dbReference type="Proteomes" id="UP000515204"/>
    </source>
</evidence>
<evidence type="ECO:0000313" key="10">
    <source>
        <dbReference type="RefSeq" id="XP_014468875.1"/>
    </source>
</evidence>
<dbReference type="RefSeq" id="XP_014468875.1">
    <property type="nucleotide sequence ID" value="XM_014613389.1"/>
</dbReference>
<dbReference type="KEGG" id="dqu:106741399"/>
<evidence type="ECO:0000256" key="3">
    <source>
        <dbReference type="ARBA" id="ARBA00022946"/>
    </source>
</evidence>
<dbReference type="Pfam" id="PF01016">
    <property type="entry name" value="Ribosomal_L27"/>
    <property type="match status" value="1"/>
</dbReference>
<evidence type="ECO:0000256" key="7">
    <source>
        <dbReference type="ARBA" id="ARBA00035267"/>
    </source>
</evidence>
<dbReference type="CTD" id="51264"/>
<comment type="subcellular location">
    <subcellularLocation>
        <location evidence="1">Mitochondrion</location>
    </subcellularLocation>
</comment>
<keyword evidence="5" id="KW-0496">Mitochondrion</keyword>
<evidence type="ECO:0000256" key="5">
    <source>
        <dbReference type="ARBA" id="ARBA00023128"/>
    </source>
</evidence>
<evidence type="ECO:0000256" key="1">
    <source>
        <dbReference type="ARBA" id="ARBA00004173"/>
    </source>
</evidence>
<gene>
    <name evidence="10" type="primary">LOC106741399</name>
</gene>
<dbReference type="GO" id="GO:0005762">
    <property type="term" value="C:mitochondrial large ribosomal subunit"/>
    <property type="evidence" value="ECO:0007669"/>
    <property type="project" value="TreeGrafter"/>
</dbReference>
<name>A0A6P3WRY9_DINQU</name>
<keyword evidence="3" id="KW-0809">Transit peptide</keyword>